<keyword evidence="2" id="KW-1185">Reference proteome</keyword>
<dbReference type="EMBL" id="JAGSOY010000313">
    <property type="protein sequence ID" value="MBU2714481.1"/>
    <property type="molecule type" value="Genomic_DNA"/>
</dbReference>
<gene>
    <name evidence="1" type="ORF">KCG35_25860</name>
</gene>
<reference evidence="1 2" key="1">
    <citation type="submission" date="2021-04" db="EMBL/GenBank/DDBJ databases">
        <authorList>
            <person name="Pira H."/>
            <person name="Risdian C."/>
            <person name="Wink J."/>
        </authorList>
    </citation>
    <scope>NUCLEOTIDE SEQUENCE [LARGE SCALE GENOMIC DNA]</scope>
    <source>
        <strain evidence="1 2">WH53</strain>
    </source>
</reference>
<proteinExistence type="predicted"/>
<comment type="caution">
    <text evidence="1">The sequence shown here is derived from an EMBL/GenBank/DDBJ whole genome shotgun (WGS) entry which is preliminary data.</text>
</comment>
<evidence type="ECO:0000313" key="2">
    <source>
        <dbReference type="Proteomes" id="UP000690515"/>
    </source>
</evidence>
<organism evidence="1 2">
    <name type="scientific">Zooshikella harenae</name>
    <dbReference type="NCBI Taxonomy" id="2827238"/>
    <lineage>
        <taxon>Bacteria</taxon>
        <taxon>Pseudomonadati</taxon>
        <taxon>Pseudomonadota</taxon>
        <taxon>Gammaproteobacteria</taxon>
        <taxon>Oceanospirillales</taxon>
        <taxon>Zooshikellaceae</taxon>
        <taxon>Zooshikella</taxon>
    </lineage>
</organism>
<dbReference type="RefSeq" id="WP_215822776.1">
    <property type="nucleotide sequence ID" value="NZ_JAGSOY010000313.1"/>
</dbReference>
<protein>
    <submittedName>
        <fullName evidence="1">Uncharacterized protein</fullName>
    </submittedName>
</protein>
<evidence type="ECO:0000313" key="1">
    <source>
        <dbReference type="EMBL" id="MBU2714481.1"/>
    </source>
</evidence>
<sequence>MKFKCRACGELLTKELSNTPVELCEEDGKDLIPEGLTLKDNEWSDGQWVINSKDNLSMETTDNPKRLNGCCDLDGCDGPNLVCKSCKAEVATAKYDCWMPRHIVLSKVGTDAIT</sequence>
<accession>A0ABS5ZLU7</accession>
<dbReference type="Proteomes" id="UP000690515">
    <property type="component" value="Unassembled WGS sequence"/>
</dbReference>
<name>A0ABS5ZLU7_9GAMM</name>